<dbReference type="OrthoDB" id="5333491at2759"/>
<comment type="caution">
    <text evidence="1">The sequence shown here is derived from an EMBL/GenBank/DDBJ whole genome shotgun (WGS) entry which is preliminary data.</text>
</comment>
<keyword evidence="2" id="KW-1185">Reference proteome</keyword>
<dbReference type="EMBL" id="WOWK01000098">
    <property type="protein sequence ID" value="KAF0319251.1"/>
    <property type="molecule type" value="Genomic_DNA"/>
</dbReference>
<evidence type="ECO:0008006" key="3">
    <source>
        <dbReference type="Google" id="ProtNLM"/>
    </source>
</evidence>
<proteinExistence type="predicted"/>
<dbReference type="Proteomes" id="UP000434172">
    <property type="component" value="Unassembled WGS sequence"/>
</dbReference>
<accession>A0A8H3W4Y4</accession>
<name>A0A8H3W4Y4_9PEZI</name>
<organism evidence="1 2">
    <name type="scientific">Colletotrichum asianum</name>
    <dbReference type="NCBI Taxonomy" id="702518"/>
    <lineage>
        <taxon>Eukaryota</taxon>
        <taxon>Fungi</taxon>
        <taxon>Dikarya</taxon>
        <taxon>Ascomycota</taxon>
        <taxon>Pezizomycotina</taxon>
        <taxon>Sordariomycetes</taxon>
        <taxon>Hypocreomycetidae</taxon>
        <taxon>Glomerellales</taxon>
        <taxon>Glomerellaceae</taxon>
        <taxon>Colletotrichum</taxon>
        <taxon>Colletotrichum gloeosporioides species complex</taxon>
    </lineage>
</organism>
<protein>
    <recommendedName>
        <fullName evidence="3">F-box domain-containing protein</fullName>
    </recommendedName>
</protein>
<dbReference type="AlphaFoldDB" id="A0A8H3W4Y4"/>
<gene>
    <name evidence="1" type="ORF">GQ607_013500</name>
</gene>
<evidence type="ECO:0000313" key="1">
    <source>
        <dbReference type="EMBL" id="KAF0319251.1"/>
    </source>
</evidence>
<reference evidence="1 2" key="1">
    <citation type="submission" date="2019-12" db="EMBL/GenBank/DDBJ databases">
        <title>A genome sequence resource for the geographically widespread anthracnose pathogen Colletotrichum asianum.</title>
        <authorList>
            <person name="Meng Y."/>
        </authorList>
    </citation>
    <scope>NUCLEOTIDE SEQUENCE [LARGE SCALE GENOMIC DNA]</scope>
    <source>
        <strain evidence="1 2">ICMP 18580</strain>
    </source>
</reference>
<sequence>MERLPQEIIDQIVDYSPWLTGRRRAPKFVTVSKKFQLSIERHTFREIDINHVELEHFAELFTHPHRRSLLKPLGFKIKLLLCQKYPGATEREANNKVATNAIFNLLKCLRRWEKNCSIGLFITSRPYQLGFCGTKLDYQYDYLEIPYPEQLPQVDCIRWLLLNNPEYRKKPGFREFSPLSYLALATRLPCLKGVFLSYTEPGEFLAFRQSLREDLVQAINKTPSMAKVYFNIHGPDYTGHDPPSLVPNQGEDRLSLALRRLADSGKEFRYSGPLDPCFFWPSSLAKNPQPFWQDVTLFSIILNPAAPSGTWYIGNGPQNGQEAFALHLKDQSPPGYGTEEQTVSALEFLTELTKKMKPEVAKQNFQRMKAPERFNANPDTVMPLLRSVTRAIAQMRSLQLFKLRDADSLSTWYSTNSLKVEYYLPGVLDREYREELDELPLNKPRVLLRARGLAKSGYHASELEDMFRKVSIANHHQEAIVTWI</sequence>
<evidence type="ECO:0000313" key="2">
    <source>
        <dbReference type="Proteomes" id="UP000434172"/>
    </source>
</evidence>